<proteinExistence type="predicted"/>
<keyword evidence="3" id="KW-1185">Reference proteome</keyword>
<keyword evidence="1" id="KW-0732">Signal</keyword>
<name>A0A0N9W1J8_9GAMM</name>
<gene>
    <name evidence="2" type="ORF">AOY20_07435</name>
</gene>
<feature type="chain" id="PRO_5006039763" description="VCBS repeat-containing protein" evidence="1">
    <location>
        <begin position="22"/>
        <end position="231"/>
    </location>
</feature>
<dbReference type="AlphaFoldDB" id="A0A0N9W1J8"/>
<dbReference type="STRING" id="1324350.AOY20_07435"/>
<evidence type="ECO:0000256" key="1">
    <source>
        <dbReference type="SAM" id="SignalP"/>
    </source>
</evidence>
<evidence type="ECO:0000313" key="3">
    <source>
        <dbReference type="Proteomes" id="UP000064939"/>
    </source>
</evidence>
<dbReference type="Proteomes" id="UP000064939">
    <property type="component" value="Chromosome"/>
</dbReference>
<dbReference type="KEGG" id="aei:AOY20_07435"/>
<evidence type="ECO:0008006" key="4">
    <source>
        <dbReference type="Google" id="ProtNLM"/>
    </source>
</evidence>
<reference evidence="2 3" key="1">
    <citation type="journal article" date="2015" name="Int. J. Syst. Evol. Microbiol.">
        <title>Acinetobacter equi sp. nov. isolated from horse faeces.</title>
        <authorList>
            <person name="Poppel M.T."/>
            <person name="Skiebe E."/>
            <person name="Laue M."/>
            <person name="Bergmann H."/>
            <person name="Ebersberger I."/>
            <person name="Garn T."/>
            <person name="Fruth A."/>
            <person name="Baumgardt S."/>
            <person name="Busse H.J."/>
            <person name="Wilharm G."/>
        </authorList>
    </citation>
    <scope>NUCLEOTIDE SEQUENCE [LARGE SCALE GENOMIC DNA]</scope>
    <source>
        <strain evidence="2 3">114</strain>
    </source>
</reference>
<organism evidence="2 3">
    <name type="scientific">Acinetobacter equi</name>
    <dbReference type="NCBI Taxonomy" id="1324350"/>
    <lineage>
        <taxon>Bacteria</taxon>
        <taxon>Pseudomonadati</taxon>
        <taxon>Pseudomonadota</taxon>
        <taxon>Gammaproteobacteria</taxon>
        <taxon>Moraxellales</taxon>
        <taxon>Moraxellaceae</taxon>
        <taxon>Acinetobacter</taxon>
    </lineage>
</organism>
<accession>A0A0N9W1J8</accession>
<sequence length="231" mass="27322">MKLCLIIFSIIVLSFSSITLAHGLSPQEIQLQQDKKKYKAYIPKNYVLFEAIQGDLNKDGLDDLVLIIKATDPQAWVYDEYKGKLDRNRRGIIILLRENSGYKKIVQNLSAFSSENEDGGVYFAPEFTIEIKNNRLNIFYGHGRYGWWEYRFRLEKNDFRLIGYESSDNHGPYIDKQVSINFLTNKKLIRNNINLDDRDKPEYFKERWVDVNFPSIFLSEIKQFDELYFDE</sequence>
<dbReference type="OrthoDB" id="86940at2"/>
<dbReference type="EMBL" id="CP012808">
    <property type="protein sequence ID" value="ALH95382.1"/>
    <property type="molecule type" value="Genomic_DNA"/>
</dbReference>
<evidence type="ECO:0000313" key="2">
    <source>
        <dbReference type="EMBL" id="ALH95382.1"/>
    </source>
</evidence>
<protein>
    <recommendedName>
        <fullName evidence="4">VCBS repeat-containing protein</fullName>
    </recommendedName>
</protein>
<dbReference type="RefSeq" id="WP_054581274.1">
    <property type="nucleotide sequence ID" value="NZ_CP012808.1"/>
</dbReference>
<feature type="signal peptide" evidence="1">
    <location>
        <begin position="1"/>
        <end position="21"/>
    </location>
</feature>